<comment type="caution">
    <text evidence="3">The sequence shown here is derived from an EMBL/GenBank/DDBJ whole genome shotgun (WGS) entry which is preliminary data.</text>
</comment>
<dbReference type="OrthoDB" id="9803476at2"/>
<dbReference type="STRING" id="280871.TL10_13210"/>
<dbReference type="CDD" id="cd08898">
    <property type="entry name" value="SRPBCC_CalC_Aha1-like_5"/>
    <property type="match status" value="1"/>
</dbReference>
<name>A0A0D1LDW5_9MYCO</name>
<protein>
    <recommendedName>
        <fullName evidence="2">Activator of Hsp90 ATPase homologue 1/2-like C-terminal domain-containing protein</fullName>
    </recommendedName>
</protein>
<dbReference type="Proteomes" id="UP000032221">
    <property type="component" value="Unassembled WGS sequence"/>
</dbReference>
<dbReference type="InterPro" id="IPR013538">
    <property type="entry name" value="ASHA1/2-like_C"/>
</dbReference>
<proteinExistence type="inferred from homology"/>
<accession>A0A0D1LDW5</accession>
<evidence type="ECO:0000256" key="1">
    <source>
        <dbReference type="ARBA" id="ARBA00006817"/>
    </source>
</evidence>
<feature type="domain" description="Activator of Hsp90 ATPase homologue 1/2-like C-terminal" evidence="2">
    <location>
        <begin position="13"/>
        <end position="140"/>
    </location>
</feature>
<dbReference type="Pfam" id="PF08327">
    <property type="entry name" value="AHSA1"/>
    <property type="match status" value="1"/>
</dbReference>
<dbReference type="Gene3D" id="3.30.530.20">
    <property type="match status" value="1"/>
</dbReference>
<reference evidence="3 4" key="1">
    <citation type="submission" date="2015-01" db="EMBL/GenBank/DDBJ databases">
        <title>Genome sequence of Mycobacterium llatzerense and Mycobacterium immunogenum recovered from brain abscess.</title>
        <authorList>
            <person name="Greninger A.L."/>
            <person name="Langelier C."/>
            <person name="Cunningham G."/>
            <person name="Chiu C.Y."/>
            <person name="Miller S."/>
        </authorList>
    </citation>
    <scope>NUCLEOTIDE SEQUENCE [LARGE SCALE GENOMIC DNA]</scope>
    <source>
        <strain evidence="3 4">CLUC14</strain>
    </source>
</reference>
<evidence type="ECO:0000313" key="3">
    <source>
        <dbReference type="EMBL" id="KIU16572.1"/>
    </source>
</evidence>
<dbReference type="PATRIC" id="fig|280871.6.peg.2743"/>
<evidence type="ECO:0000313" key="4">
    <source>
        <dbReference type="Proteomes" id="UP000032221"/>
    </source>
</evidence>
<dbReference type="AlphaFoldDB" id="A0A0D1LDW5"/>
<evidence type="ECO:0000259" key="2">
    <source>
        <dbReference type="Pfam" id="PF08327"/>
    </source>
</evidence>
<gene>
    <name evidence="3" type="ORF">TL10_13210</name>
</gene>
<keyword evidence="4" id="KW-1185">Reference proteome</keyword>
<dbReference type="RefSeq" id="WP_043392241.1">
    <property type="nucleotide sequence ID" value="NZ_JXST01000016.1"/>
</dbReference>
<dbReference type="SUPFAM" id="SSF55961">
    <property type="entry name" value="Bet v1-like"/>
    <property type="match status" value="1"/>
</dbReference>
<dbReference type="InterPro" id="IPR023393">
    <property type="entry name" value="START-like_dom_sf"/>
</dbReference>
<organism evidence="3 4">
    <name type="scientific">Mycolicibacterium llatzerense</name>
    <dbReference type="NCBI Taxonomy" id="280871"/>
    <lineage>
        <taxon>Bacteria</taxon>
        <taxon>Bacillati</taxon>
        <taxon>Actinomycetota</taxon>
        <taxon>Actinomycetes</taxon>
        <taxon>Mycobacteriales</taxon>
        <taxon>Mycobacteriaceae</taxon>
        <taxon>Mycolicibacterium</taxon>
    </lineage>
</organism>
<sequence length="143" mass="15820">MDTLDITRTIDINAPIQRVWDALTKAELIAQWFGDEAELEAIPGGTGFFGWNAHGKFRVVVESADAPHTLVYRWAHREADADPTPENSTVVRFELTEIEGGTRLDLCEKGFENLADPQTAQAENTGGWAAELDDLVAYLQVSM</sequence>
<comment type="similarity">
    <text evidence="1">Belongs to the AHA1 family.</text>
</comment>
<dbReference type="EMBL" id="JXST01000016">
    <property type="protein sequence ID" value="KIU16572.1"/>
    <property type="molecule type" value="Genomic_DNA"/>
</dbReference>